<dbReference type="InterPro" id="IPR011152">
    <property type="entry name" value="Pesterase_MJ0912"/>
</dbReference>
<organism evidence="4">
    <name type="scientific">Candidatus Atribacter allofermentans</name>
    <dbReference type="NCBI Taxonomy" id="1852833"/>
    <lineage>
        <taxon>Bacteria</taxon>
        <taxon>Pseudomonadati</taxon>
        <taxon>Atribacterota</taxon>
        <taxon>Atribacteria</taxon>
        <taxon>Atribacterales</taxon>
        <taxon>Atribacteraceae</taxon>
        <taxon>Atribacter</taxon>
    </lineage>
</organism>
<dbReference type="GO" id="GO:0005737">
    <property type="term" value="C:cytoplasm"/>
    <property type="evidence" value="ECO:0007669"/>
    <property type="project" value="TreeGrafter"/>
</dbReference>
<proteinExistence type="inferred from homology"/>
<evidence type="ECO:0000313" key="4">
    <source>
        <dbReference type="EMBL" id="OQA54946.1"/>
    </source>
</evidence>
<evidence type="ECO:0000256" key="2">
    <source>
        <dbReference type="RuleBase" id="RU362039"/>
    </source>
</evidence>
<dbReference type="NCBIfam" id="TIGR00040">
    <property type="entry name" value="yfcE"/>
    <property type="match status" value="1"/>
</dbReference>
<dbReference type="SUPFAM" id="SSF56300">
    <property type="entry name" value="Metallo-dependent phosphatases"/>
    <property type="match status" value="1"/>
</dbReference>
<dbReference type="InterPro" id="IPR024654">
    <property type="entry name" value="Calcineurin-like_PHP_lpxH"/>
</dbReference>
<comment type="cofactor">
    <cofactor evidence="2">
        <name>a divalent metal cation</name>
        <dbReference type="ChEBI" id="CHEBI:60240"/>
    </cofactor>
</comment>
<keyword evidence="2" id="KW-0479">Metal-binding</keyword>
<protein>
    <recommendedName>
        <fullName evidence="2">Phosphoesterase</fullName>
        <ecNumber evidence="2">3.1.4.-</ecNumber>
    </recommendedName>
</protein>
<dbReference type="GO" id="GO:0046872">
    <property type="term" value="F:metal ion binding"/>
    <property type="evidence" value="ECO:0007669"/>
    <property type="project" value="UniProtKB-KW"/>
</dbReference>
<reference evidence="4" key="1">
    <citation type="submission" date="2017-02" db="EMBL/GenBank/DDBJ databases">
        <title>Delving into the versatile metabolic prowess of the omnipresent phylum Bacteroidetes.</title>
        <authorList>
            <person name="Nobu M.K."/>
            <person name="Mei R."/>
            <person name="Narihiro T."/>
            <person name="Kuroda K."/>
            <person name="Liu W.-T."/>
        </authorList>
    </citation>
    <scope>NUCLEOTIDE SEQUENCE</scope>
    <source>
        <strain evidence="4">ADurb.Bin276</strain>
    </source>
</reference>
<dbReference type="Proteomes" id="UP000485569">
    <property type="component" value="Unassembled WGS sequence"/>
</dbReference>
<dbReference type="Pfam" id="PF12850">
    <property type="entry name" value="Metallophos_2"/>
    <property type="match status" value="1"/>
</dbReference>
<comment type="caution">
    <text evidence="4">The sequence shown here is derived from an EMBL/GenBank/DDBJ whole genome shotgun (WGS) entry which is preliminary data.</text>
</comment>
<dbReference type="EC" id="3.1.4.-" evidence="2"/>
<sequence>MKIAVLSDIHSNLPALKAVLRDIENLQPDKMICLGDLVGYAPFPNEVVSIIQSLNIPVIMGNYDQGVGNDLDDCGCAYRTDEERRLGVISIEWTKKMTTSENKRYLRNLLPRYQLTHGSYQLLFVHGSPRRINEYLFPDRPDENLVHTMMNESANVLICGHIHRPFSRKVQDVWFINDGSVGRPKDGDWRAGWVLLTILDNHALQIELRRCEYDLEILKTSYANSKLPTKYYLDLLPNKVL</sequence>
<dbReference type="InterPro" id="IPR050126">
    <property type="entry name" value="Ap4A_hydrolase"/>
</dbReference>
<dbReference type="Gene3D" id="3.60.21.10">
    <property type="match status" value="1"/>
</dbReference>
<evidence type="ECO:0000259" key="3">
    <source>
        <dbReference type="Pfam" id="PF12850"/>
    </source>
</evidence>
<name>A0A1V5SK57_9BACT</name>
<dbReference type="EMBL" id="MWBQ01000188">
    <property type="protein sequence ID" value="OQA54946.1"/>
    <property type="molecule type" value="Genomic_DNA"/>
</dbReference>
<accession>A0A1V5SK57</accession>
<evidence type="ECO:0000256" key="1">
    <source>
        <dbReference type="ARBA" id="ARBA00008950"/>
    </source>
</evidence>
<dbReference type="InterPro" id="IPR029052">
    <property type="entry name" value="Metallo-depent_PP-like"/>
</dbReference>
<dbReference type="PIRSF" id="PIRSF000883">
    <property type="entry name" value="Pesterase_MJ0912"/>
    <property type="match status" value="1"/>
</dbReference>
<dbReference type="InterPro" id="IPR000979">
    <property type="entry name" value="Phosphodiesterase_MJ0936/Vps29"/>
</dbReference>
<dbReference type="PANTHER" id="PTHR42850:SF2">
    <property type="entry name" value="BLL5683 PROTEIN"/>
    <property type="match status" value="1"/>
</dbReference>
<gene>
    <name evidence="4" type="ORF">BWY41_01820</name>
</gene>
<dbReference type="PANTHER" id="PTHR42850">
    <property type="entry name" value="METALLOPHOSPHOESTERASE"/>
    <property type="match status" value="1"/>
</dbReference>
<feature type="domain" description="Calcineurin-like phosphoesterase" evidence="3">
    <location>
        <begin position="1"/>
        <end position="197"/>
    </location>
</feature>
<comment type="similarity">
    <text evidence="1 2">Belongs to the metallophosphoesterase superfamily. YfcE family.</text>
</comment>
<dbReference type="AlphaFoldDB" id="A0A1V5SK57"/>
<dbReference type="GO" id="GO:0016791">
    <property type="term" value="F:phosphatase activity"/>
    <property type="evidence" value="ECO:0007669"/>
    <property type="project" value="TreeGrafter"/>
</dbReference>